<protein>
    <recommendedName>
        <fullName evidence="3">F5/8 type C domain-containing protein</fullName>
    </recommendedName>
</protein>
<gene>
    <name evidence="1" type="ORF">GKD68_23410</name>
</gene>
<sequence>IDMESSKEMSKIEVYRRPGTTDTKSVEIYIGNSPDANATDWIQLVTGVFGDGDSLELPVPASIDTNRGRYMKILLPDSNREPFTNIAEVYIYGK</sequence>
<dbReference type="AlphaFoldDB" id="A0A7K0I6F1"/>
<feature type="non-terminal residue" evidence="1">
    <location>
        <position position="1"/>
    </location>
</feature>
<evidence type="ECO:0000313" key="1">
    <source>
        <dbReference type="EMBL" id="MRZ57627.1"/>
    </source>
</evidence>
<evidence type="ECO:0000313" key="2">
    <source>
        <dbReference type="Proteomes" id="UP000432516"/>
    </source>
</evidence>
<reference evidence="1 2" key="1">
    <citation type="journal article" date="2019" name="Nat. Med.">
        <title>A library of human gut bacterial isolates paired with longitudinal multiomics data enables mechanistic microbiome research.</title>
        <authorList>
            <person name="Poyet M."/>
            <person name="Groussin M."/>
            <person name="Gibbons S.M."/>
            <person name="Avila-Pacheco J."/>
            <person name="Jiang X."/>
            <person name="Kearney S.M."/>
            <person name="Perrotta A.R."/>
            <person name="Berdy B."/>
            <person name="Zhao S."/>
            <person name="Lieberman T.D."/>
            <person name="Swanson P.K."/>
            <person name="Smith M."/>
            <person name="Roesemann S."/>
            <person name="Alexander J.E."/>
            <person name="Rich S.A."/>
            <person name="Livny J."/>
            <person name="Vlamakis H."/>
            <person name="Clish C."/>
            <person name="Bullock K."/>
            <person name="Deik A."/>
            <person name="Scott J."/>
            <person name="Pierce K.A."/>
            <person name="Xavier R.J."/>
            <person name="Alm E.J."/>
        </authorList>
    </citation>
    <scope>NUCLEOTIDE SEQUENCE [LARGE SCALE GENOMIC DNA]</scope>
    <source>
        <strain evidence="1 2">BIOML-A2</strain>
    </source>
</reference>
<accession>A0A7K0I6F1</accession>
<name>A0A7K0I6F1_PARDI</name>
<dbReference type="Gene3D" id="2.60.120.260">
    <property type="entry name" value="Galactose-binding domain-like"/>
    <property type="match status" value="1"/>
</dbReference>
<organism evidence="1 2">
    <name type="scientific">Parabacteroides distasonis</name>
    <dbReference type="NCBI Taxonomy" id="823"/>
    <lineage>
        <taxon>Bacteria</taxon>
        <taxon>Pseudomonadati</taxon>
        <taxon>Bacteroidota</taxon>
        <taxon>Bacteroidia</taxon>
        <taxon>Bacteroidales</taxon>
        <taxon>Tannerellaceae</taxon>
        <taxon>Parabacteroides</taxon>
    </lineage>
</organism>
<dbReference type="EMBL" id="WKNE01000118">
    <property type="protein sequence ID" value="MRZ57627.1"/>
    <property type="molecule type" value="Genomic_DNA"/>
</dbReference>
<dbReference type="SUPFAM" id="SSF49785">
    <property type="entry name" value="Galactose-binding domain-like"/>
    <property type="match status" value="1"/>
</dbReference>
<dbReference type="Proteomes" id="UP000432516">
    <property type="component" value="Unassembled WGS sequence"/>
</dbReference>
<evidence type="ECO:0008006" key="3">
    <source>
        <dbReference type="Google" id="ProtNLM"/>
    </source>
</evidence>
<dbReference type="InterPro" id="IPR008979">
    <property type="entry name" value="Galactose-bd-like_sf"/>
</dbReference>
<comment type="caution">
    <text evidence="1">The sequence shown here is derived from an EMBL/GenBank/DDBJ whole genome shotgun (WGS) entry which is preliminary data.</text>
</comment>
<proteinExistence type="predicted"/>